<name>A0A174XH09_9FIRM</name>
<reference evidence="7" key="2">
    <citation type="submission" date="2022-01" db="EMBL/GenBank/DDBJ databases">
        <title>Novel bile acid biosynthetic pathways are enriched in the microbiome of centenarians.</title>
        <authorList>
            <person name="Sato Y."/>
            <person name="Atarashi K."/>
            <person name="Plichta R.D."/>
            <person name="Arai Y."/>
            <person name="Sasajima S."/>
            <person name="Kearney M.S."/>
            <person name="Suda W."/>
            <person name="Takeshita K."/>
            <person name="Sasaki T."/>
            <person name="Okamoto S."/>
            <person name="Skelly N.A."/>
            <person name="Okamura Y."/>
            <person name="Vlamakis H."/>
            <person name="Li Y."/>
            <person name="Tanoue T."/>
            <person name="Takei H."/>
            <person name="Nittono H."/>
            <person name="Narushima S."/>
            <person name="Irie J."/>
            <person name="Itoh H."/>
            <person name="Moriya K."/>
            <person name="Sugiura Y."/>
            <person name="Suematsu M."/>
            <person name="Moritoki N."/>
            <person name="Shibata S."/>
            <person name="Littman R.D."/>
            <person name="Fischbach A.M."/>
            <person name="Uwamino Y."/>
            <person name="Inoue T."/>
            <person name="Honda A."/>
            <person name="Hattori M."/>
            <person name="Murai T."/>
            <person name="Xavier J.R."/>
            <person name="Hirose N."/>
            <person name="Honda K."/>
        </authorList>
    </citation>
    <scope>NUCLEOTIDE SEQUENCE</scope>
    <source>
        <strain evidence="7">CE91-St55</strain>
    </source>
</reference>
<evidence type="ECO:0000256" key="3">
    <source>
        <dbReference type="ARBA" id="ARBA00023277"/>
    </source>
</evidence>
<dbReference type="InterPro" id="IPR013783">
    <property type="entry name" value="Ig-like_fold"/>
</dbReference>
<dbReference type="InterPro" id="IPR008928">
    <property type="entry name" value="6-hairpin_glycosidase_sf"/>
</dbReference>
<dbReference type="InterPro" id="IPR014756">
    <property type="entry name" value="Ig_E-set"/>
</dbReference>
<dbReference type="EMBL" id="BQNJ01000001">
    <property type="protein sequence ID" value="GKH00121.1"/>
    <property type="molecule type" value="Genomic_DNA"/>
</dbReference>
<feature type="domain" description="Glycoside hydrolase family 9" evidence="5">
    <location>
        <begin position="110"/>
        <end position="525"/>
    </location>
</feature>
<keyword evidence="2" id="KW-0136">Cellulose degradation</keyword>
<evidence type="ECO:0000259" key="6">
    <source>
        <dbReference type="Pfam" id="PF02927"/>
    </source>
</evidence>
<feature type="domain" description="Cellulase Ig-like" evidence="6">
    <location>
        <begin position="2"/>
        <end position="71"/>
    </location>
</feature>
<proteinExistence type="inferred from homology"/>
<dbReference type="InterPro" id="IPR012341">
    <property type="entry name" value="6hp_glycosidase-like_sf"/>
</dbReference>
<reference evidence="8 9" key="1">
    <citation type="submission" date="2019-09" db="EMBL/GenBank/DDBJ databases">
        <title>Draft genome sequencing of Hungatella hathewayi 123Y-2.</title>
        <authorList>
            <person name="Lv Q."/>
            <person name="Li S."/>
        </authorList>
    </citation>
    <scope>NUCLEOTIDE SEQUENCE [LARGE SCALE GENOMIC DNA]</scope>
    <source>
        <strain evidence="8 9">123Y-2</strain>
    </source>
</reference>
<evidence type="ECO:0000313" key="8">
    <source>
        <dbReference type="EMBL" id="MUB66940.1"/>
    </source>
</evidence>
<keyword evidence="4" id="KW-0624">Polysaccharide degradation</keyword>
<dbReference type="Proteomes" id="UP001055091">
    <property type="component" value="Unassembled WGS sequence"/>
</dbReference>
<keyword evidence="8" id="KW-0378">Hydrolase</keyword>
<dbReference type="RefSeq" id="WP_055652322.1">
    <property type="nucleotide sequence ID" value="NZ_BQNJ01000001.1"/>
</dbReference>
<dbReference type="GeneID" id="93151040"/>
<accession>A0A174XH09</accession>
<evidence type="ECO:0000313" key="7">
    <source>
        <dbReference type="EMBL" id="GKH00121.1"/>
    </source>
</evidence>
<protein>
    <submittedName>
        <fullName evidence="7">Endochitinase</fullName>
    </submittedName>
    <submittedName>
        <fullName evidence="8">Glycoside hydrolase</fullName>
    </submittedName>
</protein>
<evidence type="ECO:0000256" key="4">
    <source>
        <dbReference type="ARBA" id="ARBA00023326"/>
    </source>
</evidence>
<evidence type="ECO:0000259" key="5">
    <source>
        <dbReference type="Pfam" id="PF00759"/>
    </source>
</evidence>
<dbReference type="OrthoDB" id="9808897at2"/>
<gene>
    <name evidence="7" type="ORF">CE91St55_21020</name>
    <name evidence="8" type="ORF">GNE07_28390</name>
</gene>
<evidence type="ECO:0000313" key="9">
    <source>
        <dbReference type="Proteomes" id="UP000434223"/>
    </source>
</evidence>
<dbReference type="InterPro" id="IPR001701">
    <property type="entry name" value="Glyco_hydro_9"/>
</dbReference>
<organism evidence="8 9">
    <name type="scientific">Hungatella hathewayi</name>
    <dbReference type="NCBI Taxonomy" id="154046"/>
    <lineage>
        <taxon>Bacteria</taxon>
        <taxon>Bacillati</taxon>
        <taxon>Bacillota</taxon>
        <taxon>Clostridia</taxon>
        <taxon>Lachnospirales</taxon>
        <taxon>Lachnospiraceae</taxon>
        <taxon>Hungatella</taxon>
    </lineage>
</organism>
<dbReference type="CDD" id="cd02850">
    <property type="entry name" value="E_set_Cellulase_N"/>
    <property type="match status" value="1"/>
</dbReference>
<dbReference type="GO" id="GO:0030245">
    <property type="term" value="P:cellulose catabolic process"/>
    <property type="evidence" value="ECO:0007669"/>
    <property type="project" value="UniProtKB-KW"/>
</dbReference>
<dbReference type="Pfam" id="PF00759">
    <property type="entry name" value="Glyco_hydro_9"/>
    <property type="match status" value="1"/>
</dbReference>
<dbReference type="AlphaFoldDB" id="A0A174XH09"/>
<evidence type="ECO:0000256" key="1">
    <source>
        <dbReference type="ARBA" id="ARBA00007072"/>
    </source>
</evidence>
<dbReference type="Gene3D" id="2.60.40.10">
    <property type="entry name" value="Immunoglobulins"/>
    <property type="match status" value="1"/>
</dbReference>
<dbReference type="Proteomes" id="UP000434223">
    <property type="component" value="Unassembled WGS sequence"/>
</dbReference>
<dbReference type="GO" id="GO:0008810">
    <property type="term" value="F:cellulase activity"/>
    <property type="evidence" value="ECO:0007669"/>
    <property type="project" value="InterPro"/>
</dbReference>
<dbReference type="Pfam" id="PF02927">
    <property type="entry name" value="CelD_N"/>
    <property type="match status" value="1"/>
</dbReference>
<dbReference type="SUPFAM" id="SSF48208">
    <property type="entry name" value="Six-hairpin glycosidases"/>
    <property type="match status" value="1"/>
</dbReference>
<dbReference type="InterPro" id="IPR004197">
    <property type="entry name" value="Cellulase_Ig-like"/>
</dbReference>
<dbReference type="EMBL" id="WNME01000038">
    <property type="protein sequence ID" value="MUB66940.1"/>
    <property type="molecule type" value="Genomic_DNA"/>
</dbReference>
<sequence length="596" mass="67897">MKRILMNQIGYDSDFSKKAVFQSDEEIQVLGFKILEEKSGIEVYCGEAEKSSPVARWNKGDYWVMDFTEFAPNAHKNYSSFYLLDVETSAGEVVSSPFEIYGSVVEYSTLSSIVYYFKSQRATGEWEVKDHNIGFKGPREGTFDVHGGWFDATGDVGVHMTHQSHTTYFNPQQASFSAAVFYRLLDLLQKNENPCYSVFCRRLLDEASYGANWLMRRRAPSGSFFKVGPCRNYAYDPTDITREIGFEYKHSSPQFGTAETAQTENVGDEYYETSFRSGGGYAIAALAAASRYPYPSCEFTGIEYLNAARESYFYLEKNNEHYTNDGAWNLLDEFCALEATVELYKASLEVGFLNRARELAERVMSHFVLVEDGMGYFSVDGKGRPYFSATDEGTPVVALLNYYQIEKNKNCRDRALNIAESAMRFAAHITNEVSNPFGYARIFYQDKNGDRGKQFFFPHNTEMAPWWQGDNARILSLSAAARYTASMTRDLDLAKRLNIYADDQIAWVLGLNPFDTCMLEGAGRHNIDYYFQNQYDFIGAPGGIVNGITSGIEDEEGIEFVMNPDEHPEIQDNWRWAEQWLPHASWFLYAVGLKMK</sequence>
<comment type="similarity">
    <text evidence="1">Belongs to the glycosyl hydrolase 9 (cellulase E) family.</text>
</comment>
<evidence type="ECO:0000256" key="2">
    <source>
        <dbReference type="ARBA" id="ARBA00023001"/>
    </source>
</evidence>
<dbReference type="SUPFAM" id="SSF81296">
    <property type="entry name" value="E set domains"/>
    <property type="match status" value="1"/>
</dbReference>
<dbReference type="Gene3D" id="1.50.10.10">
    <property type="match status" value="1"/>
</dbReference>
<keyword evidence="3" id="KW-0119">Carbohydrate metabolism</keyword>
<comment type="caution">
    <text evidence="8">The sequence shown here is derived from an EMBL/GenBank/DDBJ whole genome shotgun (WGS) entry which is preliminary data.</text>
</comment>